<dbReference type="GO" id="GO:0071763">
    <property type="term" value="P:nuclear membrane organization"/>
    <property type="evidence" value="ECO:0007669"/>
    <property type="project" value="TreeGrafter"/>
</dbReference>
<name>A0A2I0A5T0_9ASPA</name>
<evidence type="ECO:0000313" key="3">
    <source>
        <dbReference type="Proteomes" id="UP000236161"/>
    </source>
</evidence>
<evidence type="ECO:0008006" key="4">
    <source>
        <dbReference type="Google" id="ProtNLM"/>
    </source>
</evidence>
<protein>
    <recommendedName>
        <fullName evidence="4">Nuclear pore complex protein NUP1</fullName>
    </recommendedName>
</protein>
<feature type="region of interest" description="Disordered" evidence="1">
    <location>
        <begin position="1102"/>
        <end position="1131"/>
    </location>
</feature>
<feature type="compositionally biased region" description="Polar residues" evidence="1">
    <location>
        <begin position="112"/>
        <end position="124"/>
    </location>
</feature>
<accession>A0A2I0A5T0</accession>
<proteinExistence type="predicted"/>
<keyword evidence="3" id="KW-1185">Reference proteome</keyword>
<dbReference type="PANTHER" id="PTHR33416:SF20">
    <property type="entry name" value="NUCLEAR PORE COMPLEX PROTEIN NUP1"/>
    <property type="match status" value="1"/>
</dbReference>
<dbReference type="Proteomes" id="UP000236161">
    <property type="component" value="Unassembled WGS sequence"/>
</dbReference>
<evidence type="ECO:0000256" key="1">
    <source>
        <dbReference type="SAM" id="MobiDB-lite"/>
    </source>
</evidence>
<dbReference type="OrthoDB" id="778586at2759"/>
<dbReference type="AlphaFoldDB" id="A0A2I0A5T0"/>
<dbReference type="GO" id="GO:0005635">
    <property type="term" value="C:nuclear envelope"/>
    <property type="evidence" value="ECO:0007669"/>
    <property type="project" value="TreeGrafter"/>
</dbReference>
<organism evidence="2 3">
    <name type="scientific">Apostasia shenzhenica</name>
    <dbReference type="NCBI Taxonomy" id="1088818"/>
    <lineage>
        <taxon>Eukaryota</taxon>
        <taxon>Viridiplantae</taxon>
        <taxon>Streptophyta</taxon>
        <taxon>Embryophyta</taxon>
        <taxon>Tracheophyta</taxon>
        <taxon>Spermatophyta</taxon>
        <taxon>Magnoliopsida</taxon>
        <taxon>Liliopsida</taxon>
        <taxon>Asparagales</taxon>
        <taxon>Orchidaceae</taxon>
        <taxon>Apostasioideae</taxon>
        <taxon>Apostasia</taxon>
    </lineage>
</organism>
<feature type="region of interest" description="Disordered" evidence="1">
    <location>
        <begin position="153"/>
        <end position="175"/>
    </location>
</feature>
<reference evidence="2 3" key="1">
    <citation type="journal article" date="2017" name="Nature">
        <title>The Apostasia genome and the evolution of orchids.</title>
        <authorList>
            <person name="Zhang G.Q."/>
            <person name="Liu K.W."/>
            <person name="Li Z."/>
            <person name="Lohaus R."/>
            <person name="Hsiao Y.Y."/>
            <person name="Niu S.C."/>
            <person name="Wang J.Y."/>
            <person name="Lin Y.C."/>
            <person name="Xu Q."/>
            <person name="Chen L.J."/>
            <person name="Yoshida K."/>
            <person name="Fujiwara S."/>
            <person name="Wang Z.W."/>
            <person name="Zhang Y.Q."/>
            <person name="Mitsuda N."/>
            <person name="Wang M."/>
            <person name="Liu G.H."/>
            <person name="Pecoraro L."/>
            <person name="Huang H.X."/>
            <person name="Xiao X.J."/>
            <person name="Lin M."/>
            <person name="Wu X.Y."/>
            <person name="Wu W.L."/>
            <person name="Chen Y.Y."/>
            <person name="Chang S.B."/>
            <person name="Sakamoto S."/>
            <person name="Ohme-Takagi M."/>
            <person name="Yagi M."/>
            <person name="Zeng S.J."/>
            <person name="Shen C.Y."/>
            <person name="Yeh C.M."/>
            <person name="Luo Y.B."/>
            <person name="Tsai W.C."/>
            <person name="Van de Peer Y."/>
            <person name="Liu Z.J."/>
        </authorList>
    </citation>
    <scope>NUCLEOTIDE SEQUENCE [LARGE SCALE GENOMIC DNA]</scope>
    <source>
        <strain evidence="3">cv. Shenzhen</strain>
        <tissue evidence="2">Stem</tissue>
    </source>
</reference>
<evidence type="ECO:0000313" key="2">
    <source>
        <dbReference type="EMBL" id="PKA50895.1"/>
    </source>
</evidence>
<feature type="region of interest" description="Disordered" evidence="1">
    <location>
        <begin position="112"/>
        <end position="131"/>
    </location>
</feature>
<feature type="compositionally biased region" description="Polar residues" evidence="1">
    <location>
        <begin position="154"/>
        <end position="174"/>
    </location>
</feature>
<sequence length="1131" mass="116244">MAASPAEIAKAYLSSRHPRAASSVINLQRQDFREDRNFPSSELHLSKSPDVLVAPRSVIRLSEVHDPSGVGRHSTRTRGRAAIYRMSRSPYFKVDLSGRLKGNDYGWIANARPSSSQWTPSTSKTDGKQVLKRSSSVLDDDYGSFGPIRRIRQKSSLVSTSKDARQPPSSNIHASPSLYLNIHDKKGIISSQNPALDGMKHGSADLQITTVGDKIFSSDVPPAFGHVAETGRKLLEQLDKLAPSPKEKFHMKLKAKDESPYKLTTDMLNGRALKSMGDLDSSQLMSTDTNFTFDCNNDKDSQNVVFSESEQPYQIQENGPLKSSVSGIKCASTANGMSGAAISSRDVRPSFNVHSITSVAAARFQQRKPAFQMTAPENFLELEDEHDVIGASVQTISDEGETALKLLDSKASNSAMSGLGKQVFSSSKCMSDSSSISLAESSKKAYDVSYYSQKESFTFPVATDLGDYSQPPSTPTMPTPLPDKLAPQREQTVAPAFSLGSRSTDAPDFLSTANVASGPPAIKTNVESIPQATSPDRVNKLEDSNLAGGKTVADYKSKFAGVVSSGLSTFGATESLSSGASISGHSNGPVKSSSVLSPVSSSTMEIISPSQGNLFLSSSTTGAASSNNPIFSSSPSLTRSSVFSFGTGASTAGSVSLTASTSKSDSVDSEAKGVTNSLYGSFSPPAQVLSSSLIAGGSTFVASSPFSGQGIDSHALTIPSSSPSLISSSAHLAPSLLSTGSSFSSKSNGIGFSASTPPSISTFSAASNSFQNSASNIGSTEESTFGVQPAHSGNGTSLFSQSLAAPSGSSSSATMGLSNSSSVFGSSFSSPTFGLSNSSSPGFGYTAFGTDQSAKPFGSTSALSFSSSSTTTSSGTGFSFSGIGGSSLGSGFSFTSGAIGSKSSPGLSSTSPVTTSFGFSFSASAGSSSSASSTFSPADTSGLFGSSSQGSTSSVSGSVFGSSPSTGFSFGLSAPASGVASFGFGSSSGGSVFSFTSPVATTATAAPAFGMSNTAGGFSAISQNNDQMNVEDTMADDTNQAPAPVFPSFGQPTMAPGSPNFVFGSAVQSGVPPVFQFGSQQNPSVMQNQNLFQSGSNLDFAPGGSFSLGSGGGDKSGRKIVRVRRDKPRRK</sequence>
<gene>
    <name evidence="2" type="ORF">AXF42_Ash007550</name>
</gene>
<feature type="compositionally biased region" description="Basic residues" evidence="1">
    <location>
        <begin position="1118"/>
        <end position="1131"/>
    </location>
</feature>
<dbReference type="PANTHER" id="PTHR33416">
    <property type="entry name" value="NUCLEAR PORE COMPLEX PROTEIN NUP1"/>
    <property type="match status" value="1"/>
</dbReference>
<dbReference type="EMBL" id="KZ452015">
    <property type="protein sequence ID" value="PKA50895.1"/>
    <property type="molecule type" value="Genomic_DNA"/>
</dbReference>
<dbReference type="STRING" id="1088818.A0A2I0A5T0"/>